<evidence type="ECO:0000256" key="1">
    <source>
        <dbReference type="SAM" id="SignalP"/>
    </source>
</evidence>
<evidence type="ECO:0000313" key="2">
    <source>
        <dbReference type="EMBL" id="MBB5895295.1"/>
    </source>
</evidence>
<evidence type="ECO:0000313" key="3">
    <source>
        <dbReference type="Proteomes" id="UP000585638"/>
    </source>
</evidence>
<sequence length="274" mass="28631">MRKPGLSALLGTLFGALLATTAVTAPTATAAPSAIDFSGTVALSNCSGSLVKLASAPTSGPALVLTNGHCYEGGFLSPGQVLVNKSSTRSFTLLSPTGSNRATLRATKVAYATMTDTDITLYQLNTTYDAIRSSYGISPLEIATTHPTAGTAIKVVSGYWKRIYSCNIDGFVYRLKEGDWTWKDSIRYTSTCNTIGGTSGSPIEDPNGKLIGINNTGNEDGERCTVDNPCEVDQSGNVTVHQGTNYGEETYLLAGCMTGSTVDLTKAGCALPKP</sequence>
<keyword evidence="1" id="KW-0732">Signal</keyword>
<keyword evidence="3" id="KW-1185">Reference proteome</keyword>
<dbReference type="InterPro" id="IPR009003">
    <property type="entry name" value="Peptidase_S1_PA"/>
</dbReference>
<dbReference type="InterPro" id="IPR043504">
    <property type="entry name" value="Peptidase_S1_PA_chymotrypsin"/>
</dbReference>
<dbReference type="EMBL" id="JACHIR010000001">
    <property type="protein sequence ID" value="MBB5895295.1"/>
    <property type="molecule type" value="Genomic_DNA"/>
</dbReference>
<reference evidence="2 3" key="1">
    <citation type="submission" date="2020-08" db="EMBL/GenBank/DDBJ databases">
        <title>Sequencing the genomes of 1000 actinobacteria strains.</title>
        <authorList>
            <person name="Klenk H.-P."/>
        </authorList>
    </citation>
    <scope>NUCLEOTIDE SEQUENCE [LARGE SCALE GENOMIC DNA]</scope>
    <source>
        <strain evidence="2 3">DSM 43851</strain>
    </source>
</reference>
<feature type="chain" id="PRO_5030760675" evidence="1">
    <location>
        <begin position="31"/>
        <end position="274"/>
    </location>
</feature>
<proteinExistence type="predicted"/>
<protein>
    <submittedName>
        <fullName evidence="2">V8-like Glu-specific endopeptidase</fullName>
    </submittedName>
</protein>
<dbReference type="AlphaFoldDB" id="A0A7W9NJU3"/>
<comment type="caution">
    <text evidence="2">The sequence shown here is derived from an EMBL/GenBank/DDBJ whole genome shotgun (WGS) entry which is preliminary data.</text>
</comment>
<dbReference type="RefSeq" id="WP_184867101.1">
    <property type="nucleotide sequence ID" value="NZ_BAAAWY010000080.1"/>
</dbReference>
<dbReference type="Proteomes" id="UP000585638">
    <property type="component" value="Unassembled WGS sequence"/>
</dbReference>
<gene>
    <name evidence="2" type="ORF">BJ998_006491</name>
</gene>
<feature type="signal peptide" evidence="1">
    <location>
        <begin position="1"/>
        <end position="30"/>
    </location>
</feature>
<dbReference type="Pfam" id="PF13365">
    <property type="entry name" value="Trypsin_2"/>
    <property type="match status" value="1"/>
</dbReference>
<organism evidence="2 3">
    <name type="scientific">Kutzneria kofuensis</name>
    <dbReference type="NCBI Taxonomy" id="103725"/>
    <lineage>
        <taxon>Bacteria</taxon>
        <taxon>Bacillati</taxon>
        <taxon>Actinomycetota</taxon>
        <taxon>Actinomycetes</taxon>
        <taxon>Pseudonocardiales</taxon>
        <taxon>Pseudonocardiaceae</taxon>
        <taxon>Kutzneria</taxon>
    </lineage>
</organism>
<dbReference type="SUPFAM" id="SSF50494">
    <property type="entry name" value="Trypsin-like serine proteases"/>
    <property type="match status" value="1"/>
</dbReference>
<name>A0A7W9NJU3_9PSEU</name>
<dbReference type="Gene3D" id="2.40.10.10">
    <property type="entry name" value="Trypsin-like serine proteases"/>
    <property type="match status" value="2"/>
</dbReference>
<accession>A0A7W9NJU3</accession>